<dbReference type="HOGENOM" id="CLU_024435_3_1_10"/>
<keyword evidence="1" id="KW-0732">Signal</keyword>
<evidence type="ECO:0000259" key="2">
    <source>
        <dbReference type="Pfam" id="PF22807"/>
    </source>
</evidence>
<gene>
    <name evidence="3" type="ordered locus">Sph21_0192</name>
</gene>
<accession>F4CF82</accession>
<feature type="signal peptide" evidence="1">
    <location>
        <begin position="1"/>
        <end position="41"/>
    </location>
</feature>
<dbReference type="PANTHER" id="PTHR33546:SF1">
    <property type="entry name" value="LARGE, MULTIFUNCTIONAL SECRETED PROTEIN"/>
    <property type="match status" value="1"/>
</dbReference>
<dbReference type="PANTHER" id="PTHR33546">
    <property type="entry name" value="LARGE, MULTIFUNCTIONAL SECRETED PROTEIN-RELATED"/>
    <property type="match status" value="1"/>
</dbReference>
<dbReference type="InterPro" id="IPR011042">
    <property type="entry name" value="6-blade_b-propeller_TolB-like"/>
</dbReference>
<dbReference type="SUPFAM" id="SSF50952">
    <property type="entry name" value="Soluble quinoprotein glucose dehydrogenase"/>
    <property type="match status" value="1"/>
</dbReference>
<dbReference type="eggNOG" id="COG2133">
    <property type="taxonomic scope" value="Bacteria"/>
</dbReference>
<name>F4CF82_SPHS2</name>
<dbReference type="Gene3D" id="2.120.10.30">
    <property type="entry name" value="TolB, C-terminal domain"/>
    <property type="match status" value="1"/>
</dbReference>
<organism evidence="3">
    <name type="scientific">Sphingobacterium sp. (strain 21)</name>
    <dbReference type="NCBI Taxonomy" id="743722"/>
    <lineage>
        <taxon>Bacteria</taxon>
        <taxon>Pseudomonadati</taxon>
        <taxon>Bacteroidota</taxon>
        <taxon>Sphingobacteriia</taxon>
        <taxon>Sphingobacteriales</taxon>
        <taxon>Sphingobacteriaceae</taxon>
        <taxon>Sphingobacterium</taxon>
    </lineage>
</organism>
<feature type="domain" description="Pyrroloquinoline quinone-dependent pyranose dehydrogenase beta-propeller" evidence="2">
    <location>
        <begin position="49"/>
        <end position="278"/>
    </location>
</feature>
<protein>
    <submittedName>
        <fullName evidence="3">L-sorbosone dehydrogenase</fullName>
    </submittedName>
</protein>
<evidence type="ECO:0000313" key="3">
    <source>
        <dbReference type="EMBL" id="ADZ76775.1"/>
    </source>
</evidence>
<proteinExistence type="predicted"/>
<dbReference type="EMBL" id="CP002584">
    <property type="protein sequence ID" value="ADZ76775.1"/>
    <property type="molecule type" value="Genomic_DNA"/>
</dbReference>
<reference evidence="3" key="1">
    <citation type="submission" date="2011-03" db="EMBL/GenBank/DDBJ databases">
        <title>Complete sequence of Sphingobacterium sp. 21.</title>
        <authorList>
            <consortium name="US DOE Joint Genome Institute"/>
            <person name="Lucas S."/>
            <person name="Copeland A."/>
            <person name="Lapidus A."/>
            <person name="Cheng J.-F."/>
            <person name="Goodwin L."/>
            <person name="Pitluck S."/>
            <person name="Davenport K."/>
            <person name="Detter J.C."/>
            <person name="Han C."/>
            <person name="Tapia R."/>
            <person name="Land M."/>
            <person name="Hauser L."/>
            <person name="Kyrpides N."/>
            <person name="Ivanova N."/>
            <person name="Ovchinnikova G."/>
            <person name="Pagani I."/>
            <person name="Siebers A.K."/>
            <person name="Allgaier M."/>
            <person name="Thelen M.P."/>
            <person name="Hugenholtz P."/>
            <person name="Woyke T."/>
        </authorList>
    </citation>
    <scope>NUCLEOTIDE SEQUENCE</scope>
    <source>
        <strain evidence="3">21</strain>
    </source>
</reference>
<feature type="chain" id="PRO_5003307729" evidence="1">
    <location>
        <begin position="42"/>
        <end position="429"/>
    </location>
</feature>
<dbReference type="InterPro" id="IPR054539">
    <property type="entry name" value="Beta-prop_PDH"/>
</dbReference>
<dbReference type="KEGG" id="shg:Sph21_0192"/>
<dbReference type="InterPro" id="IPR011041">
    <property type="entry name" value="Quinoprot_gluc/sorb_DH_b-prop"/>
</dbReference>
<sequence length="429" mass="47182">MIRCRINTKTTAKTMFKKFVKKTSVLAFVSACLACSSPAKKEPKIAKLTLEPGFSATVIADSLGAARHIAVSQQGDVYVKLNNLKDGKGIYCLSDTDRDGTIDKTVAFGDYTGTGILVDQKYLYASSNTTVYRYKLDQNQQVTDVDHPEVIVKGLVAHAIDGAKPLVIDKERNLYVAVASYSDACADETKDGKSCPLLDSVAGIWRFDADKLNQEYSDGEQYATGLKGVMGFAWNDVSNSLYALQHGRGNFHEKFPQYFDATYSATYPAETLYELKKGADAGWPYIYYDHIRHKKLLAPEFGGDGKKEGDSKYLEPTLAFPAHLGPNAMLFYTGTMFPEKYRNGAFIAFHNQSPELHKGFCVAFVPFKNGKPTGNWEIFADDFAGIDLKNPTGPSQHKPCGLAQGPDGALYVSDDLQGTIYKITYNAKG</sequence>
<dbReference type="Pfam" id="PF22807">
    <property type="entry name" value="TrAA12"/>
    <property type="match status" value="2"/>
</dbReference>
<evidence type="ECO:0000256" key="1">
    <source>
        <dbReference type="SAM" id="SignalP"/>
    </source>
</evidence>
<dbReference type="STRING" id="743722.Sph21_0192"/>
<feature type="domain" description="Pyrroloquinoline quinone-dependent pyranose dehydrogenase beta-propeller" evidence="2">
    <location>
        <begin position="311"/>
        <end position="425"/>
    </location>
</feature>
<dbReference type="PATRIC" id="fig|743722.3.peg.204"/>
<dbReference type="AlphaFoldDB" id="F4CF82"/>